<evidence type="ECO:0000313" key="13">
    <source>
        <dbReference type="EMBL" id="MBP2022097.1"/>
    </source>
</evidence>
<dbReference type="InterPro" id="IPR036890">
    <property type="entry name" value="HATPase_C_sf"/>
</dbReference>
<evidence type="ECO:0000256" key="3">
    <source>
        <dbReference type="ARBA" id="ARBA00012438"/>
    </source>
</evidence>
<dbReference type="PRINTS" id="PR00344">
    <property type="entry name" value="BCTRLSENSOR"/>
</dbReference>
<dbReference type="InterPro" id="IPR004358">
    <property type="entry name" value="Sig_transdc_His_kin-like_C"/>
</dbReference>
<dbReference type="Pfam" id="PF00512">
    <property type="entry name" value="HisKA"/>
    <property type="match status" value="1"/>
</dbReference>
<keyword evidence="4" id="KW-0597">Phosphoprotein</keyword>
<evidence type="ECO:0000256" key="4">
    <source>
        <dbReference type="ARBA" id="ARBA00022553"/>
    </source>
</evidence>
<proteinExistence type="predicted"/>
<dbReference type="SMART" id="SM00388">
    <property type="entry name" value="HisKA"/>
    <property type="match status" value="1"/>
</dbReference>
<dbReference type="InterPro" id="IPR003594">
    <property type="entry name" value="HATPase_dom"/>
</dbReference>
<dbReference type="PANTHER" id="PTHR45528">
    <property type="entry name" value="SENSOR HISTIDINE KINASE CPXA"/>
    <property type="match status" value="1"/>
</dbReference>
<dbReference type="EMBL" id="JAGGLL010000013">
    <property type="protein sequence ID" value="MBP2022097.1"/>
    <property type="molecule type" value="Genomic_DNA"/>
</dbReference>
<dbReference type="Gene3D" id="6.10.340.10">
    <property type="match status" value="1"/>
</dbReference>
<evidence type="ECO:0000259" key="12">
    <source>
        <dbReference type="PROSITE" id="PS50885"/>
    </source>
</evidence>
<keyword evidence="6" id="KW-0812">Transmembrane</keyword>
<feature type="domain" description="Histidine kinase" evidence="11">
    <location>
        <begin position="282"/>
        <end position="499"/>
    </location>
</feature>
<feature type="domain" description="HAMP" evidence="12">
    <location>
        <begin position="215"/>
        <end position="267"/>
    </location>
</feature>
<dbReference type="InterPro" id="IPR050398">
    <property type="entry name" value="HssS/ArlS-like"/>
</dbReference>
<name>A0ABS4K2T1_9CLOT</name>
<sequence>MKIRCPKFIRKLFSPITNLWHMAWSKIRKSIRLELVTIFGICLLLSTIVGSITDDFFRDRSRYARIDYTGSTDRIVNQASNIVDHITNLKISIGDKVAIEQALSNFSQNRNLKTIISDLDGKVLYKSNNANETQVDIYSTIKNAMEGSRDREEARVSEGKEYISFYPINFTDSKGYVIVSGIPEGQIVYEMNSDPMSGDIAALLTFLLSFYFITNKKMRYVEEVSHGLIEISKGNLDHRIQIVGEDEVSSLANNINFMAQQLKKRIDNERKAERTKSELITNVSHDLRTPLTSIKGYLGLIKENKYKEKEQLDEFVNIAYNKTEKLEVLINDLFEYTKLSGSEVGIDKQNIALNGLLDQLIDELSPISEESDVVITEEFINEKVVVNIDPAKTVRVFENLLINAIRYSIKPGEIKVILTKERDVAVVSVQNKCDNLTEEDLEKIFDRFYRAEKSRSSDTGGSGLGLAIAKSIVQLQGGWIEAKYKNGYVSFNVRFRIINDEQ</sequence>
<keyword evidence="5" id="KW-0808">Transferase</keyword>
<evidence type="ECO:0000259" key="11">
    <source>
        <dbReference type="PROSITE" id="PS50109"/>
    </source>
</evidence>
<keyword evidence="7 13" id="KW-0418">Kinase</keyword>
<dbReference type="PANTHER" id="PTHR45528:SF8">
    <property type="entry name" value="HISTIDINE KINASE"/>
    <property type="match status" value="1"/>
</dbReference>
<gene>
    <name evidence="13" type="ORF">J2Z44_001898</name>
</gene>
<evidence type="ECO:0000313" key="14">
    <source>
        <dbReference type="Proteomes" id="UP001519308"/>
    </source>
</evidence>
<dbReference type="InterPro" id="IPR036097">
    <property type="entry name" value="HisK_dim/P_sf"/>
</dbReference>
<dbReference type="PROSITE" id="PS50109">
    <property type="entry name" value="HIS_KIN"/>
    <property type="match status" value="1"/>
</dbReference>
<keyword evidence="8" id="KW-1133">Transmembrane helix</keyword>
<comment type="caution">
    <text evidence="13">The sequence shown here is derived from an EMBL/GenBank/DDBJ whole genome shotgun (WGS) entry which is preliminary data.</text>
</comment>
<accession>A0ABS4K2T1</accession>
<protein>
    <recommendedName>
        <fullName evidence="3">histidine kinase</fullName>
        <ecNumber evidence="3">2.7.13.3</ecNumber>
    </recommendedName>
</protein>
<evidence type="ECO:0000256" key="1">
    <source>
        <dbReference type="ARBA" id="ARBA00000085"/>
    </source>
</evidence>
<dbReference type="SUPFAM" id="SSF158472">
    <property type="entry name" value="HAMP domain-like"/>
    <property type="match status" value="1"/>
</dbReference>
<dbReference type="SUPFAM" id="SSF55874">
    <property type="entry name" value="ATPase domain of HSP90 chaperone/DNA topoisomerase II/histidine kinase"/>
    <property type="match status" value="1"/>
</dbReference>
<dbReference type="SMART" id="SM00304">
    <property type="entry name" value="HAMP"/>
    <property type="match status" value="1"/>
</dbReference>
<dbReference type="Pfam" id="PF00672">
    <property type="entry name" value="HAMP"/>
    <property type="match status" value="1"/>
</dbReference>
<dbReference type="Pfam" id="PF02518">
    <property type="entry name" value="HATPase_c"/>
    <property type="match status" value="1"/>
</dbReference>
<dbReference type="CDD" id="cd06225">
    <property type="entry name" value="HAMP"/>
    <property type="match status" value="1"/>
</dbReference>
<dbReference type="Gene3D" id="3.30.565.10">
    <property type="entry name" value="Histidine kinase-like ATPase, C-terminal domain"/>
    <property type="match status" value="1"/>
</dbReference>
<keyword evidence="14" id="KW-1185">Reference proteome</keyword>
<keyword evidence="10" id="KW-0472">Membrane</keyword>
<dbReference type="SMART" id="SM00387">
    <property type="entry name" value="HATPase_c"/>
    <property type="match status" value="1"/>
</dbReference>
<organism evidence="13 14">
    <name type="scientific">Clostridium punense</name>
    <dbReference type="NCBI Taxonomy" id="1054297"/>
    <lineage>
        <taxon>Bacteria</taxon>
        <taxon>Bacillati</taxon>
        <taxon>Bacillota</taxon>
        <taxon>Clostridia</taxon>
        <taxon>Eubacteriales</taxon>
        <taxon>Clostridiaceae</taxon>
        <taxon>Clostridium</taxon>
    </lineage>
</organism>
<dbReference type="PROSITE" id="PS50885">
    <property type="entry name" value="HAMP"/>
    <property type="match status" value="1"/>
</dbReference>
<dbReference type="GO" id="GO:0016301">
    <property type="term" value="F:kinase activity"/>
    <property type="evidence" value="ECO:0007669"/>
    <property type="project" value="UniProtKB-KW"/>
</dbReference>
<dbReference type="RefSeq" id="WP_021284563.1">
    <property type="nucleotide sequence ID" value="NZ_JAGGLL010000013.1"/>
</dbReference>
<comment type="catalytic activity">
    <reaction evidence="1">
        <text>ATP + protein L-histidine = ADP + protein N-phospho-L-histidine.</text>
        <dbReference type="EC" id="2.7.13.3"/>
    </reaction>
</comment>
<evidence type="ECO:0000256" key="2">
    <source>
        <dbReference type="ARBA" id="ARBA00004141"/>
    </source>
</evidence>
<evidence type="ECO:0000256" key="10">
    <source>
        <dbReference type="ARBA" id="ARBA00023136"/>
    </source>
</evidence>
<dbReference type="InterPro" id="IPR003661">
    <property type="entry name" value="HisK_dim/P_dom"/>
</dbReference>
<evidence type="ECO:0000256" key="6">
    <source>
        <dbReference type="ARBA" id="ARBA00022692"/>
    </source>
</evidence>
<reference evidence="13 14" key="1">
    <citation type="submission" date="2021-03" db="EMBL/GenBank/DDBJ databases">
        <title>Genomic Encyclopedia of Type Strains, Phase IV (KMG-IV): sequencing the most valuable type-strain genomes for metagenomic binning, comparative biology and taxonomic classification.</title>
        <authorList>
            <person name="Goeker M."/>
        </authorList>
    </citation>
    <scope>NUCLEOTIDE SEQUENCE [LARGE SCALE GENOMIC DNA]</scope>
    <source>
        <strain evidence="13 14">DSM 28650</strain>
    </source>
</reference>
<evidence type="ECO:0000256" key="8">
    <source>
        <dbReference type="ARBA" id="ARBA00022989"/>
    </source>
</evidence>
<evidence type="ECO:0000256" key="7">
    <source>
        <dbReference type="ARBA" id="ARBA00022777"/>
    </source>
</evidence>
<dbReference type="InterPro" id="IPR003660">
    <property type="entry name" value="HAMP_dom"/>
</dbReference>
<dbReference type="InterPro" id="IPR005467">
    <property type="entry name" value="His_kinase_dom"/>
</dbReference>
<dbReference type="Proteomes" id="UP001519308">
    <property type="component" value="Unassembled WGS sequence"/>
</dbReference>
<keyword evidence="9" id="KW-0902">Two-component regulatory system</keyword>
<dbReference type="CDD" id="cd00082">
    <property type="entry name" value="HisKA"/>
    <property type="match status" value="1"/>
</dbReference>
<dbReference type="EC" id="2.7.13.3" evidence="3"/>
<evidence type="ECO:0000256" key="5">
    <source>
        <dbReference type="ARBA" id="ARBA00022679"/>
    </source>
</evidence>
<comment type="subcellular location">
    <subcellularLocation>
        <location evidence="2">Membrane</location>
        <topology evidence="2">Multi-pass membrane protein</topology>
    </subcellularLocation>
</comment>
<dbReference type="Gene3D" id="1.10.287.130">
    <property type="match status" value="1"/>
</dbReference>
<evidence type="ECO:0000256" key="9">
    <source>
        <dbReference type="ARBA" id="ARBA00023012"/>
    </source>
</evidence>
<dbReference type="SUPFAM" id="SSF47384">
    <property type="entry name" value="Homodimeric domain of signal transducing histidine kinase"/>
    <property type="match status" value="1"/>
</dbReference>